<dbReference type="InterPro" id="IPR001128">
    <property type="entry name" value="Cyt_P450"/>
</dbReference>
<evidence type="ECO:0000256" key="3">
    <source>
        <dbReference type="ARBA" id="ARBA00004174"/>
    </source>
</evidence>
<dbReference type="PANTHER" id="PTHR24291:SF189">
    <property type="entry name" value="CYTOCHROME P450 4C3-RELATED"/>
    <property type="match status" value="1"/>
</dbReference>
<dbReference type="GO" id="GO:0005506">
    <property type="term" value="F:iron ion binding"/>
    <property type="evidence" value="ECO:0007669"/>
    <property type="project" value="InterPro"/>
</dbReference>
<keyword evidence="10 15" id="KW-0560">Oxidoreductase</keyword>
<dbReference type="AlphaFoldDB" id="A0A903VVE1"/>
<dbReference type="PRINTS" id="PR00463">
    <property type="entry name" value="EP450I"/>
</dbReference>
<dbReference type="CDD" id="cd11057">
    <property type="entry name" value="CYP313-like"/>
    <property type="match status" value="1"/>
</dbReference>
<reference evidence="17 18" key="1">
    <citation type="submission" date="2017-06" db="EMBL/GenBank/DDBJ databases">
        <title>Aedes aegypti genome working group (AGWG) sequencing and assembly.</title>
        <authorList>
            <consortium name="Aedes aegypti Genome Working Group (AGWG)"/>
            <person name="Matthews B.J."/>
        </authorList>
    </citation>
    <scope>NUCLEOTIDE SEQUENCE [LARGE SCALE GENOMIC DNA]</scope>
    <source>
        <strain evidence="17 18">LVP_AGWG</strain>
    </source>
</reference>
<evidence type="ECO:0000256" key="2">
    <source>
        <dbReference type="ARBA" id="ARBA00003690"/>
    </source>
</evidence>
<evidence type="ECO:0000256" key="6">
    <source>
        <dbReference type="ARBA" id="ARBA00022617"/>
    </source>
</evidence>
<comment type="function">
    <text evidence="2">May be involved in the metabolism of insect hormones and in the breakdown of synthetic insecticides.</text>
</comment>
<dbReference type="PANTHER" id="PTHR24291">
    <property type="entry name" value="CYTOCHROME P450 FAMILY 4"/>
    <property type="match status" value="1"/>
</dbReference>
<evidence type="ECO:0000256" key="8">
    <source>
        <dbReference type="ARBA" id="ARBA00022824"/>
    </source>
</evidence>
<accession>A0A903VVE1</accession>
<keyword evidence="7 14" id="KW-0479">Metal-binding</keyword>
<feature type="binding site" description="axial binding residue" evidence="14">
    <location>
        <position position="446"/>
    </location>
    <ligand>
        <name>heme</name>
        <dbReference type="ChEBI" id="CHEBI:30413"/>
    </ligand>
    <ligandPart>
        <name>Fe</name>
        <dbReference type="ChEBI" id="CHEBI:18248"/>
    </ligandPart>
</feature>
<dbReference type="PROSITE" id="PS00086">
    <property type="entry name" value="CYTOCHROME_P450"/>
    <property type="match status" value="1"/>
</dbReference>
<comment type="similarity">
    <text evidence="5 15">Belongs to the cytochrome P450 family.</text>
</comment>
<comment type="subcellular location">
    <subcellularLocation>
        <location evidence="4">Endoplasmic reticulum membrane</location>
        <topology evidence="4">Peripheral membrane protein</topology>
    </subcellularLocation>
    <subcellularLocation>
        <location evidence="3">Microsome membrane</location>
        <topology evidence="3">Peripheral membrane protein</topology>
    </subcellularLocation>
</comment>
<evidence type="ECO:0000256" key="15">
    <source>
        <dbReference type="RuleBase" id="RU000461"/>
    </source>
</evidence>
<dbReference type="GO" id="GO:0004497">
    <property type="term" value="F:monooxygenase activity"/>
    <property type="evidence" value="ECO:0007669"/>
    <property type="project" value="UniProtKB-KW"/>
</dbReference>
<keyword evidence="12 15" id="KW-0503">Monooxygenase</keyword>
<evidence type="ECO:0000256" key="9">
    <source>
        <dbReference type="ARBA" id="ARBA00022848"/>
    </source>
</evidence>
<evidence type="ECO:0000256" key="1">
    <source>
        <dbReference type="ARBA" id="ARBA00001971"/>
    </source>
</evidence>
<sequence length="500" mass="58129">MCLYLLVSTFVLAFVWICESLRRKNAFAKNLPMAKPIKSFLGVDYSIMDMSDEERFEVMNDCFARFDRLFVFYTGPLLVLAVSHPDLVQKLLSHPDCLEKPYFYDFVKFEQGIFSAKYKLWKGQRKALNPTFNLRILHSFFPIFDECSKKLVQELKKLPKGETVNLFRYTSHCALEMVCGTTLGSDVLEREGKDEFLCALEEIFGLVSRRMLSVHLYSDLIYMMTPAYWKEQFARNKLRSFAMKILQEKKETARDTKTNGTDLDSEPETEEFKKPQIFIDQLLSISDISRSFTDEEILCNVLVIMIAGNDTSGLAVAYGCLFLAMFPQIQERVYAEIMEHFPSDGMEITADSLRLLEYTERFLKETLRHCPVAANIARENMKDIELDGVMIPAGTKFTVSFWALHRRADMWGPEVHSFDPDHFLPERCRDRNPNAYMPFSTGARNCIGGRYAMLSTKVMLIHILKNFKITTKLRFEDMRYKFGMTLKMSTDHLVQLERRF</sequence>
<keyword evidence="18" id="KW-1185">Reference proteome</keyword>
<evidence type="ECO:0000313" key="17">
    <source>
        <dbReference type="EnsemblMetazoa" id="AAEL029116-PA"/>
    </source>
</evidence>
<reference evidence="17" key="2">
    <citation type="submission" date="2022-10" db="UniProtKB">
        <authorList>
            <consortium name="EnsemblMetazoa"/>
        </authorList>
    </citation>
    <scope>IDENTIFICATION</scope>
    <source>
        <strain evidence="17">LVP_AGWG</strain>
    </source>
</reference>
<dbReference type="InterPro" id="IPR017972">
    <property type="entry name" value="Cyt_P450_CS"/>
</dbReference>
<dbReference type="GO" id="GO:0005789">
    <property type="term" value="C:endoplasmic reticulum membrane"/>
    <property type="evidence" value="ECO:0007669"/>
    <property type="project" value="UniProtKB-SubCell"/>
</dbReference>
<evidence type="ECO:0000256" key="4">
    <source>
        <dbReference type="ARBA" id="ARBA00004406"/>
    </source>
</evidence>
<dbReference type="InterPro" id="IPR002401">
    <property type="entry name" value="Cyt_P450_E_grp-I"/>
</dbReference>
<evidence type="ECO:0000256" key="10">
    <source>
        <dbReference type="ARBA" id="ARBA00023002"/>
    </source>
</evidence>
<keyword evidence="8" id="KW-0256">Endoplasmic reticulum</keyword>
<evidence type="ECO:0008006" key="19">
    <source>
        <dbReference type="Google" id="ProtNLM"/>
    </source>
</evidence>
<comment type="cofactor">
    <cofactor evidence="1 14">
        <name>heme</name>
        <dbReference type="ChEBI" id="CHEBI:30413"/>
    </cofactor>
</comment>
<evidence type="ECO:0000256" key="16">
    <source>
        <dbReference type="SAM" id="SignalP"/>
    </source>
</evidence>
<protein>
    <recommendedName>
        <fullName evidence="19">Cytochrome P450</fullName>
    </recommendedName>
</protein>
<name>A0A903VVE1_AEDAE</name>
<dbReference type="PRINTS" id="PR00385">
    <property type="entry name" value="P450"/>
</dbReference>
<evidence type="ECO:0000313" key="18">
    <source>
        <dbReference type="Proteomes" id="UP000008820"/>
    </source>
</evidence>
<evidence type="ECO:0000256" key="11">
    <source>
        <dbReference type="ARBA" id="ARBA00023004"/>
    </source>
</evidence>
<evidence type="ECO:0000256" key="14">
    <source>
        <dbReference type="PIRSR" id="PIRSR602401-1"/>
    </source>
</evidence>
<keyword evidence="11 14" id="KW-0408">Iron</keyword>
<proteinExistence type="inferred from homology"/>
<dbReference type="InterPro" id="IPR036396">
    <property type="entry name" value="Cyt_P450_sf"/>
</dbReference>
<dbReference type="Pfam" id="PF00067">
    <property type="entry name" value="p450"/>
    <property type="match status" value="1"/>
</dbReference>
<dbReference type="InterPro" id="IPR050196">
    <property type="entry name" value="Cytochrome_P450_Monoox"/>
</dbReference>
<dbReference type="Proteomes" id="UP000008820">
    <property type="component" value="Chromosome 3"/>
</dbReference>
<dbReference type="GO" id="GO:0016705">
    <property type="term" value="F:oxidoreductase activity, acting on paired donors, with incorporation or reduction of molecular oxygen"/>
    <property type="evidence" value="ECO:0007669"/>
    <property type="project" value="InterPro"/>
</dbReference>
<dbReference type="GO" id="GO:0020037">
    <property type="term" value="F:heme binding"/>
    <property type="evidence" value="ECO:0007669"/>
    <property type="project" value="InterPro"/>
</dbReference>
<evidence type="ECO:0000256" key="13">
    <source>
        <dbReference type="ARBA" id="ARBA00023136"/>
    </source>
</evidence>
<dbReference type="SUPFAM" id="SSF48264">
    <property type="entry name" value="Cytochrome P450"/>
    <property type="match status" value="1"/>
</dbReference>
<dbReference type="Gene3D" id="1.10.630.10">
    <property type="entry name" value="Cytochrome P450"/>
    <property type="match status" value="1"/>
</dbReference>
<evidence type="ECO:0000256" key="7">
    <source>
        <dbReference type="ARBA" id="ARBA00022723"/>
    </source>
</evidence>
<feature type="chain" id="PRO_5037414417" description="Cytochrome P450" evidence="16">
    <location>
        <begin position="21"/>
        <end position="500"/>
    </location>
</feature>
<keyword evidence="9" id="KW-0492">Microsome</keyword>
<keyword evidence="6 14" id="KW-0349">Heme</keyword>
<evidence type="ECO:0000256" key="12">
    <source>
        <dbReference type="ARBA" id="ARBA00023033"/>
    </source>
</evidence>
<keyword evidence="16" id="KW-0732">Signal</keyword>
<organism evidence="17 18">
    <name type="scientific">Aedes aegypti</name>
    <name type="common">Yellowfever mosquito</name>
    <name type="synonym">Culex aegypti</name>
    <dbReference type="NCBI Taxonomy" id="7159"/>
    <lineage>
        <taxon>Eukaryota</taxon>
        <taxon>Metazoa</taxon>
        <taxon>Ecdysozoa</taxon>
        <taxon>Arthropoda</taxon>
        <taxon>Hexapoda</taxon>
        <taxon>Insecta</taxon>
        <taxon>Pterygota</taxon>
        <taxon>Neoptera</taxon>
        <taxon>Endopterygota</taxon>
        <taxon>Diptera</taxon>
        <taxon>Nematocera</taxon>
        <taxon>Culicoidea</taxon>
        <taxon>Culicidae</taxon>
        <taxon>Culicinae</taxon>
        <taxon>Aedini</taxon>
        <taxon>Aedes</taxon>
        <taxon>Stegomyia</taxon>
    </lineage>
</organism>
<evidence type="ECO:0000256" key="5">
    <source>
        <dbReference type="ARBA" id="ARBA00010617"/>
    </source>
</evidence>
<feature type="signal peptide" evidence="16">
    <location>
        <begin position="1"/>
        <end position="20"/>
    </location>
</feature>
<keyword evidence="13" id="KW-0472">Membrane</keyword>
<dbReference type="EnsemblMetazoa" id="AAEL029116-RA">
    <property type="protein sequence ID" value="AAEL029116-PA"/>
    <property type="gene ID" value="AAEL029116"/>
</dbReference>